<dbReference type="Pfam" id="PF12609">
    <property type="entry name" value="DUF3774"/>
    <property type="match status" value="1"/>
</dbReference>
<accession>A0AAW2K5R9</accession>
<dbReference type="EMBL" id="JACGWJ010000030">
    <property type="protein sequence ID" value="KAL0301969.1"/>
    <property type="molecule type" value="Genomic_DNA"/>
</dbReference>
<name>A0AAW2K5R9_SESRA</name>
<proteinExistence type="predicted"/>
<sequence>MRCVNRLWMATSVAVVNSHSDQGQKLKSALKSLNHGKKHFFPGNIRGHGPDAESLRPFSAIMKPELGGFLIGGGDEQMKPAEESLCQVMYFNCWGQG</sequence>
<gene>
    <name evidence="1" type="ORF">Sradi_6473700</name>
</gene>
<reference evidence="1" key="1">
    <citation type="submission" date="2020-06" db="EMBL/GenBank/DDBJ databases">
        <authorList>
            <person name="Li T."/>
            <person name="Hu X."/>
            <person name="Zhang T."/>
            <person name="Song X."/>
            <person name="Zhang H."/>
            <person name="Dai N."/>
            <person name="Sheng W."/>
            <person name="Hou X."/>
            <person name="Wei L."/>
        </authorList>
    </citation>
    <scope>NUCLEOTIDE SEQUENCE</scope>
    <source>
        <strain evidence="1">G02</strain>
        <tissue evidence="1">Leaf</tissue>
    </source>
</reference>
<evidence type="ECO:0000313" key="1">
    <source>
        <dbReference type="EMBL" id="KAL0301969.1"/>
    </source>
</evidence>
<protein>
    <submittedName>
        <fullName evidence="1">Uncharacterized protein</fullName>
    </submittedName>
</protein>
<dbReference type="AlphaFoldDB" id="A0AAW2K5R9"/>
<dbReference type="InterPro" id="IPR022251">
    <property type="entry name" value="DUF3774_wound-induced"/>
</dbReference>
<comment type="caution">
    <text evidence="1">The sequence shown here is derived from an EMBL/GenBank/DDBJ whole genome shotgun (WGS) entry which is preliminary data.</text>
</comment>
<reference evidence="1" key="2">
    <citation type="journal article" date="2024" name="Plant">
        <title>Genomic evolution and insights into agronomic trait innovations of Sesamum species.</title>
        <authorList>
            <person name="Miao H."/>
            <person name="Wang L."/>
            <person name="Qu L."/>
            <person name="Liu H."/>
            <person name="Sun Y."/>
            <person name="Le M."/>
            <person name="Wang Q."/>
            <person name="Wei S."/>
            <person name="Zheng Y."/>
            <person name="Lin W."/>
            <person name="Duan Y."/>
            <person name="Cao H."/>
            <person name="Xiong S."/>
            <person name="Wang X."/>
            <person name="Wei L."/>
            <person name="Li C."/>
            <person name="Ma Q."/>
            <person name="Ju M."/>
            <person name="Zhao R."/>
            <person name="Li G."/>
            <person name="Mu C."/>
            <person name="Tian Q."/>
            <person name="Mei H."/>
            <person name="Zhang T."/>
            <person name="Gao T."/>
            <person name="Zhang H."/>
        </authorList>
    </citation>
    <scope>NUCLEOTIDE SEQUENCE</scope>
    <source>
        <strain evidence="1">G02</strain>
    </source>
</reference>
<organism evidence="1">
    <name type="scientific">Sesamum radiatum</name>
    <name type="common">Black benniseed</name>
    <dbReference type="NCBI Taxonomy" id="300843"/>
    <lineage>
        <taxon>Eukaryota</taxon>
        <taxon>Viridiplantae</taxon>
        <taxon>Streptophyta</taxon>
        <taxon>Embryophyta</taxon>
        <taxon>Tracheophyta</taxon>
        <taxon>Spermatophyta</taxon>
        <taxon>Magnoliopsida</taxon>
        <taxon>eudicotyledons</taxon>
        <taxon>Gunneridae</taxon>
        <taxon>Pentapetalae</taxon>
        <taxon>asterids</taxon>
        <taxon>lamiids</taxon>
        <taxon>Lamiales</taxon>
        <taxon>Pedaliaceae</taxon>
        <taxon>Sesamum</taxon>
    </lineage>
</organism>